<dbReference type="GO" id="GO:0016787">
    <property type="term" value="F:hydrolase activity"/>
    <property type="evidence" value="ECO:0007669"/>
    <property type="project" value="UniProtKB-KW"/>
</dbReference>
<dbReference type="KEGG" id="paco:AACT_1865"/>
<dbReference type="InterPro" id="IPR000073">
    <property type="entry name" value="AB_hydrolase_1"/>
</dbReference>
<evidence type="ECO:0000313" key="2">
    <source>
        <dbReference type="EMBL" id="QKE29014.1"/>
    </source>
</evidence>
<dbReference type="EMBL" id="CP042652">
    <property type="protein sequence ID" value="QKE29014.1"/>
    <property type="molecule type" value="Genomic_DNA"/>
</dbReference>
<dbReference type="Proteomes" id="UP000503483">
    <property type="component" value="Chromosome"/>
</dbReference>
<proteinExistence type="predicted"/>
<dbReference type="Pfam" id="PF00561">
    <property type="entry name" value="Abhydrolase_1"/>
    <property type="match status" value="1"/>
</dbReference>
<evidence type="ECO:0000259" key="1">
    <source>
        <dbReference type="Pfam" id="PF00561"/>
    </source>
</evidence>
<protein>
    <submittedName>
        <fullName evidence="2">Alpha/beta hydrolase family protein</fullName>
    </submittedName>
</protein>
<accession>A0A6M8F106</accession>
<name>A0A6M8F106_9BACT</name>
<gene>
    <name evidence="2" type="ORF">AACT_1865</name>
</gene>
<organism evidence="2 3">
    <name type="scientific">Arcobacter acticola</name>
    <dbReference type="NCBI Taxonomy" id="1849015"/>
    <lineage>
        <taxon>Bacteria</taxon>
        <taxon>Pseudomonadati</taxon>
        <taxon>Campylobacterota</taxon>
        <taxon>Epsilonproteobacteria</taxon>
        <taxon>Campylobacterales</taxon>
        <taxon>Arcobacteraceae</taxon>
        <taxon>Arcobacter</taxon>
    </lineage>
</organism>
<dbReference type="AlphaFoldDB" id="A0A6M8F106"/>
<keyword evidence="2" id="KW-0378">Hydrolase</keyword>
<feature type="domain" description="AB hydrolase-1" evidence="1">
    <location>
        <begin position="43"/>
        <end position="104"/>
    </location>
</feature>
<dbReference type="InterPro" id="IPR029058">
    <property type="entry name" value="AB_hydrolase_fold"/>
</dbReference>
<keyword evidence="3" id="KW-1185">Reference proteome</keyword>
<evidence type="ECO:0000313" key="3">
    <source>
        <dbReference type="Proteomes" id="UP000503483"/>
    </source>
</evidence>
<dbReference type="Gene3D" id="3.40.50.1820">
    <property type="entry name" value="alpha/beta hydrolase"/>
    <property type="match status" value="1"/>
</dbReference>
<dbReference type="SUPFAM" id="SSF53474">
    <property type="entry name" value="alpha/beta-Hydrolases"/>
    <property type="match status" value="1"/>
</dbReference>
<reference evidence="2 3" key="1">
    <citation type="submission" date="2019-08" db="EMBL/GenBank/DDBJ databases">
        <title>Complete genome sequence of Arcobacter acticola.</title>
        <authorList>
            <person name="Miller W."/>
        </authorList>
    </citation>
    <scope>NUCLEOTIDE SEQUENCE [LARGE SCALE GENOMIC DNA]</scope>
    <source>
        <strain evidence="2 3">KCTC 52212</strain>
    </source>
</reference>
<sequence length="237" mass="27768">MIEENAKEKIYLIPGLMTDERLWSRIKPFLQNEYELVHVPIPHTEDFDEIIDILFNLFKEERVNLLGFSLGGYIASYFAITYPNRVNRLFMVAATPGASNEAEIERRKEKFAIIEKEGFVGLSYEKAVSLVEEQNQNDSELIKIIQDMFMDLGKETFISQLTSTFYRKDLFEDLIIQDFPICFYYSVNDRLLNQIALDKLLNNKHNMKIISREGTSHNIPLEVPELLSIEIKKWMKE</sequence>
<dbReference type="RefSeq" id="WP_172126572.1">
    <property type="nucleotide sequence ID" value="NZ_CP042652.1"/>
</dbReference>